<protein>
    <submittedName>
        <fullName evidence="1">Uncharacterized protein</fullName>
    </submittedName>
</protein>
<accession>A0A0G1K7N2</accession>
<dbReference type="EMBL" id="LCHW01000001">
    <property type="protein sequence ID" value="KKT43879.1"/>
    <property type="molecule type" value="Genomic_DNA"/>
</dbReference>
<evidence type="ECO:0000313" key="2">
    <source>
        <dbReference type="Proteomes" id="UP000034051"/>
    </source>
</evidence>
<reference evidence="1 2" key="1">
    <citation type="journal article" date="2015" name="Nature">
        <title>rRNA introns, odd ribosomes, and small enigmatic genomes across a large radiation of phyla.</title>
        <authorList>
            <person name="Brown C.T."/>
            <person name="Hug L.A."/>
            <person name="Thomas B.C."/>
            <person name="Sharon I."/>
            <person name="Castelle C.J."/>
            <person name="Singh A."/>
            <person name="Wilkins M.J."/>
            <person name="Williams K.H."/>
            <person name="Banfield J.F."/>
        </authorList>
    </citation>
    <scope>NUCLEOTIDE SEQUENCE [LARGE SCALE GENOMIC DNA]</scope>
</reference>
<name>A0A0G1K7N2_9BACT</name>
<dbReference type="AlphaFoldDB" id="A0A0G1K7N2"/>
<organism evidence="1 2">
    <name type="scientific">Candidatus Wolfebacteria bacterium GW2011_GWE2_44_13</name>
    <dbReference type="NCBI Taxonomy" id="1619017"/>
    <lineage>
        <taxon>Bacteria</taxon>
        <taxon>Candidatus Wolfeibacteriota</taxon>
    </lineage>
</organism>
<evidence type="ECO:0000313" key="1">
    <source>
        <dbReference type="EMBL" id="KKT43879.1"/>
    </source>
</evidence>
<proteinExistence type="predicted"/>
<dbReference type="Proteomes" id="UP000034051">
    <property type="component" value="Unassembled WGS sequence"/>
</dbReference>
<sequence>MFVIPVQTGIQAFVLFQKSTSVGFEKEGSNPTARHVARLLRSLATPRLKTVNSLLRTAQTTQFLRKFFSPILSVIFTDAWGIRINAPLIRNIFMFVDAKYILCHSRPSTLRAHNKKKPLV</sequence>
<gene>
    <name evidence="1" type="ORF">UW32_C0001G0471</name>
</gene>
<comment type="caution">
    <text evidence="1">The sequence shown here is derived from an EMBL/GenBank/DDBJ whole genome shotgun (WGS) entry which is preliminary data.</text>
</comment>